<dbReference type="EMBL" id="FP236830">
    <property type="protein sequence ID" value="CAX53632.1"/>
    <property type="molecule type" value="Genomic_DNA"/>
</dbReference>
<dbReference type="Pfam" id="PF19419">
    <property type="entry name" value="DUF5983"/>
    <property type="match status" value="1"/>
</dbReference>
<dbReference type="Proteomes" id="UP000008793">
    <property type="component" value="Plasmid pEB170"/>
</dbReference>
<dbReference type="GeneID" id="90509924"/>
<dbReference type="RefSeq" id="WP_013199999.1">
    <property type="nucleotide sequence ID" value="NC_014305.1"/>
</dbReference>
<reference evidence="2 3" key="1">
    <citation type="journal article" date="2010" name="BMC Genomics">
        <title>Genome comparison of the epiphytic bacteria Erwinia billingiae and E. tasmaniensis with the pear pathogen E. pyrifoliae.</title>
        <authorList>
            <person name="Kube M."/>
            <person name="Migdoll A.M."/>
            <person name="Gehring I."/>
            <person name="Heitmann K."/>
            <person name="Mayer Y."/>
            <person name="Kuhl H."/>
            <person name="Knaust F."/>
            <person name="Geider K."/>
            <person name="Reinhardt R."/>
        </authorList>
    </citation>
    <scope>NUCLEOTIDE SEQUENCE [LARGE SCALE GENOMIC DNA]</scope>
    <source>
        <strain evidence="2 3">Eb661</strain>
        <plasmid evidence="2">pEB170</plasmid>
    </source>
</reference>
<dbReference type="InterPro" id="IPR046025">
    <property type="entry name" value="DUF5983"/>
</dbReference>
<dbReference type="KEGG" id="ebi:EbC_pEb17201790"/>
<sequence length="110" mass="12214">MEKNENALLRYIMLSTAHLSHQDALTLAYLSDPIDSAETCTHEWIHSTGMHNGFIIRLTARSDAPGELRTRGISDALCSTLELLSRSLNVSMIHFDRDADVLTGLPVYEG</sequence>
<proteinExistence type="predicted"/>
<protein>
    <recommendedName>
        <fullName evidence="1">DUF5983 domain-containing protein</fullName>
    </recommendedName>
</protein>
<evidence type="ECO:0000313" key="3">
    <source>
        <dbReference type="Proteomes" id="UP000008793"/>
    </source>
</evidence>
<dbReference type="AlphaFoldDB" id="D8MK34"/>
<dbReference type="HOGENOM" id="CLU_2167100_0_0_6"/>
<evidence type="ECO:0000313" key="2">
    <source>
        <dbReference type="EMBL" id="CAX53632.1"/>
    </source>
</evidence>
<keyword evidence="2" id="KW-0614">Plasmid</keyword>
<keyword evidence="3" id="KW-1185">Reference proteome</keyword>
<accession>D8MK34</accession>
<organism evidence="3">
    <name type="scientific">Erwinia billingiae (strain Eb661)</name>
    <dbReference type="NCBI Taxonomy" id="634500"/>
    <lineage>
        <taxon>Bacteria</taxon>
        <taxon>Pseudomonadati</taxon>
        <taxon>Pseudomonadota</taxon>
        <taxon>Gammaproteobacteria</taxon>
        <taxon>Enterobacterales</taxon>
        <taxon>Erwiniaceae</taxon>
        <taxon>Erwinia</taxon>
    </lineage>
</organism>
<geneLocation type="plasmid" evidence="2 3">
    <name>pEB170</name>
</geneLocation>
<evidence type="ECO:0000259" key="1">
    <source>
        <dbReference type="Pfam" id="PF19419"/>
    </source>
</evidence>
<gene>
    <name evidence="2" type="ordered locus">EbC_pEb17201790</name>
</gene>
<name>D8MK34_ERWBE</name>
<feature type="domain" description="DUF5983" evidence="1">
    <location>
        <begin position="12"/>
        <end position="109"/>
    </location>
</feature>